<feature type="compositionally biased region" description="Polar residues" evidence="1">
    <location>
        <begin position="36"/>
        <end position="50"/>
    </location>
</feature>
<dbReference type="EMBL" id="UYWY01019714">
    <property type="protein sequence ID" value="VDM38915.1"/>
    <property type="molecule type" value="Genomic_DNA"/>
</dbReference>
<evidence type="ECO:0000313" key="4">
    <source>
        <dbReference type="WBParaSite" id="TCNE_0000759401-mRNA-1"/>
    </source>
</evidence>
<dbReference type="AlphaFoldDB" id="A0A183UGH4"/>
<feature type="compositionally biased region" description="Low complexity" evidence="1">
    <location>
        <begin position="13"/>
        <end position="29"/>
    </location>
</feature>
<feature type="region of interest" description="Disordered" evidence="1">
    <location>
        <begin position="1"/>
        <end position="50"/>
    </location>
</feature>
<evidence type="ECO:0000313" key="3">
    <source>
        <dbReference type="Proteomes" id="UP000050794"/>
    </source>
</evidence>
<accession>A0A183UGH4</accession>
<dbReference type="WBParaSite" id="TCNE_0000759401-mRNA-1">
    <property type="protein sequence ID" value="TCNE_0000759401-mRNA-1"/>
    <property type="gene ID" value="TCNE_0000759401"/>
</dbReference>
<reference evidence="2 3" key="2">
    <citation type="submission" date="2018-11" db="EMBL/GenBank/DDBJ databases">
        <authorList>
            <consortium name="Pathogen Informatics"/>
        </authorList>
    </citation>
    <scope>NUCLEOTIDE SEQUENCE [LARGE SCALE GENOMIC DNA]</scope>
</reference>
<reference evidence="4" key="1">
    <citation type="submission" date="2016-06" db="UniProtKB">
        <authorList>
            <consortium name="WormBaseParasite"/>
        </authorList>
    </citation>
    <scope>IDENTIFICATION</scope>
</reference>
<protein>
    <submittedName>
        <fullName evidence="2 4">Uncharacterized protein</fullName>
    </submittedName>
</protein>
<proteinExistence type="predicted"/>
<keyword evidence="3" id="KW-1185">Reference proteome</keyword>
<evidence type="ECO:0000313" key="2">
    <source>
        <dbReference type="EMBL" id="VDM38915.1"/>
    </source>
</evidence>
<organism evidence="3 4">
    <name type="scientific">Toxocara canis</name>
    <name type="common">Canine roundworm</name>
    <dbReference type="NCBI Taxonomy" id="6265"/>
    <lineage>
        <taxon>Eukaryota</taxon>
        <taxon>Metazoa</taxon>
        <taxon>Ecdysozoa</taxon>
        <taxon>Nematoda</taxon>
        <taxon>Chromadorea</taxon>
        <taxon>Rhabditida</taxon>
        <taxon>Spirurina</taxon>
        <taxon>Ascaridomorpha</taxon>
        <taxon>Ascaridoidea</taxon>
        <taxon>Toxocaridae</taxon>
        <taxon>Toxocara</taxon>
    </lineage>
</organism>
<name>A0A183UGH4_TOXCA</name>
<gene>
    <name evidence="2" type="ORF">TCNE_LOCUS7594</name>
</gene>
<evidence type="ECO:0000256" key="1">
    <source>
        <dbReference type="SAM" id="MobiDB-lite"/>
    </source>
</evidence>
<sequence>MVARNGNEEVIEAQSSTRQSSPSQPQATSYIANRRAISSTQPRRSPNSLKNVYTLSESMEPIKVMETPRTPNSVRPATADTMHYDDVQQKETTSDDIEAILNATTASLSNPYESGRRFTAVSALRLSSNHDH</sequence>
<dbReference type="Proteomes" id="UP000050794">
    <property type="component" value="Unassembled WGS sequence"/>
</dbReference>